<organism evidence="5 6">
    <name type="scientific">Neolewinella litorea</name>
    <dbReference type="NCBI Taxonomy" id="2562452"/>
    <lineage>
        <taxon>Bacteria</taxon>
        <taxon>Pseudomonadati</taxon>
        <taxon>Bacteroidota</taxon>
        <taxon>Saprospiria</taxon>
        <taxon>Saprospirales</taxon>
        <taxon>Lewinellaceae</taxon>
        <taxon>Neolewinella</taxon>
    </lineage>
</organism>
<reference evidence="5 6" key="1">
    <citation type="submission" date="2019-04" db="EMBL/GenBank/DDBJ databases">
        <title>Lewinella litorea sp. nov., isolated from a marine sand.</title>
        <authorList>
            <person name="Yoon J.-H."/>
        </authorList>
    </citation>
    <scope>NUCLEOTIDE SEQUENCE [LARGE SCALE GENOMIC DNA]</scope>
    <source>
        <strain evidence="5 6">HSMS-39</strain>
    </source>
</reference>
<evidence type="ECO:0000256" key="3">
    <source>
        <dbReference type="PROSITE-ProRule" id="PRU00339"/>
    </source>
</evidence>
<feature type="chain" id="PRO_5020480026" evidence="4">
    <location>
        <begin position="19"/>
        <end position="556"/>
    </location>
</feature>
<evidence type="ECO:0000313" key="5">
    <source>
        <dbReference type="EMBL" id="THH37902.1"/>
    </source>
</evidence>
<evidence type="ECO:0000256" key="1">
    <source>
        <dbReference type="ARBA" id="ARBA00022737"/>
    </source>
</evidence>
<feature type="signal peptide" evidence="4">
    <location>
        <begin position="1"/>
        <end position="18"/>
    </location>
</feature>
<evidence type="ECO:0000313" key="6">
    <source>
        <dbReference type="Proteomes" id="UP000308528"/>
    </source>
</evidence>
<dbReference type="PROSITE" id="PS50005">
    <property type="entry name" value="TPR"/>
    <property type="match status" value="1"/>
</dbReference>
<evidence type="ECO:0000256" key="4">
    <source>
        <dbReference type="SAM" id="SignalP"/>
    </source>
</evidence>
<sequence>MKFLHLILLLVIWSGSLAAQIDLTPDEWRQDLRFLQRTIHEEYPFLFKKVSAEDFDAAVEELYTDIPELEDHEVVVGLARIVALFGYGHTNIWLSGWGPDNPFGFREMPYRLYWFSDGIFVQGAHREYAEAVGARVTHVEGMPVEKALEAIRPVVSVENEQFFKSAGPVQLANPAVLHAQGITPELKDEITLTLEKDGEPFDVTFAPVDSTGDHVHYGLVQEDEQWLDARDNATTPLWLKHLDRPYFYEYLPDSKTVYVRQSKVRDDTTQILPDFYAEVFQFVEDNEVDRLVLDLRLNGGGNNYKNKDVIRGIIQTEKIDQPGKLFVIIGRRTFSAAQNLVNELDNYTNAIFVGEPTSENVNFYGDNRPVELPNSKIEARLSFAWWQDKPQWENDDWQAPHIAVDMSSADYRDNRDPSIEAILNYQGDISLADPMDHLERLYAAGKIEEVRSEAHRLVKDPRYRYYPFERNLNRAGYQLLGQGQKLPALMVFQLNAELFPESPNVWDSLAEGYWKAGNHEKAVEYYQKAIDMDPEGPTAVNARAMLGEIRGDGAKE</sequence>
<dbReference type="OrthoDB" id="5480566at2"/>
<protein>
    <submittedName>
        <fullName evidence="5">Tetratricopeptide repeat protein</fullName>
    </submittedName>
</protein>
<dbReference type="SMART" id="SM00028">
    <property type="entry name" value="TPR"/>
    <property type="match status" value="1"/>
</dbReference>
<dbReference type="Proteomes" id="UP000308528">
    <property type="component" value="Unassembled WGS sequence"/>
</dbReference>
<name>A0A4S4NED9_9BACT</name>
<evidence type="ECO:0000256" key="2">
    <source>
        <dbReference type="ARBA" id="ARBA00022803"/>
    </source>
</evidence>
<dbReference type="InterPro" id="IPR011990">
    <property type="entry name" value="TPR-like_helical_dom_sf"/>
</dbReference>
<dbReference type="EMBL" id="SRSF01000005">
    <property type="protein sequence ID" value="THH37902.1"/>
    <property type="molecule type" value="Genomic_DNA"/>
</dbReference>
<dbReference type="Gene3D" id="1.25.40.10">
    <property type="entry name" value="Tetratricopeptide repeat domain"/>
    <property type="match status" value="1"/>
</dbReference>
<dbReference type="SUPFAM" id="SSF48452">
    <property type="entry name" value="TPR-like"/>
    <property type="match status" value="1"/>
</dbReference>
<dbReference type="PROSITE" id="PS50293">
    <property type="entry name" value="TPR_REGION"/>
    <property type="match status" value="1"/>
</dbReference>
<proteinExistence type="predicted"/>
<dbReference type="SUPFAM" id="SSF52096">
    <property type="entry name" value="ClpP/crotonase"/>
    <property type="match status" value="1"/>
</dbReference>
<keyword evidence="6" id="KW-1185">Reference proteome</keyword>
<keyword evidence="2 3" id="KW-0802">TPR repeat</keyword>
<gene>
    <name evidence="5" type="ORF">E4021_12755</name>
</gene>
<dbReference type="InterPro" id="IPR013105">
    <property type="entry name" value="TPR_2"/>
</dbReference>
<keyword evidence="4" id="KW-0732">Signal</keyword>
<dbReference type="InterPro" id="IPR019734">
    <property type="entry name" value="TPR_rpt"/>
</dbReference>
<dbReference type="RefSeq" id="WP_136459750.1">
    <property type="nucleotide sequence ID" value="NZ_SRSF01000005.1"/>
</dbReference>
<feature type="repeat" description="TPR" evidence="3">
    <location>
        <begin position="503"/>
        <end position="536"/>
    </location>
</feature>
<keyword evidence="1" id="KW-0677">Repeat</keyword>
<dbReference type="AlphaFoldDB" id="A0A4S4NED9"/>
<dbReference type="Gene3D" id="3.90.226.10">
    <property type="entry name" value="2-enoyl-CoA Hydratase, Chain A, domain 1"/>
    <property type="match status" value="1"/>
</dbReference>
<accession>A0A4S4NED9</accession>
<dbReference type="Pfam" id="PF07719">
    <property type="entry name" value="TPR_2"/>
    <property type="match status" value="1"/>
</dbReference>
<dbReference type="InterPro" id="IPR029045">
    <property type="entry name" value="ClpP/crotonase-like_dom_sf"/>
</dbReference>
<comment type="caution">
    <text evidence="5">The sequence shown here is derived from an EMBL/GenBank/DDBJ whole genome shotgun (WGS) entry which is preliminary data.</text>
</comment>